<protein>
    <recommendedName>
        <fullName evidence="6">C3H1-type domain-containing protein</fullName>
    </recommendedName>
</protein>
<keyword evidence="2 4" id="KW-0863">Zinc-finger</keyword>
<name>A0A813FT18_POLGL</name>
<dbReference type="Proteomes" id="UP000654075">
    <property type="component" value="Unassembled WGS sequence"/>
</dbReference>
<evidence type="ECO:0000256" key="5">
    <source>
        <dbReference type="SAM" id="MobiDB-lite"/>
    </source>
</evidence>
<dbReference type="AlphaFoldDB" id="A0A813FT18"/>
<dbReference type="InterPro" id="IPR036855">
    <property type="entry name" value="Znf_CCCH_sf"/>
</dbReference>
<dbReference type="PROSITE" id="PS50103">
    <property type="entry name" value="ZF_C3H1"/>
    <property type="match status" value="1"/>
</dbReference>
<evidence type="ECO:0000259" key="6">
    <source>
        <dbReference type="PROSITE" id="PS50103"/>
    </source>
</evidence>
<dbReference type="EMBL" id="CAJNNV010025634">
    <property type="protein sequence ID" value="CAE8615436.1"/>
    <property type="molecule type" value="Genomic_DNA"/>
</dbReference>
<feature type="region of interest" description="Disordered" evidence="5">
    <location>
        <begin position="1"/>
        <end position="21"/>
    </location>
</feature>
<dbReference type="GO" id="GO:0008270">
    <property type="term" value="F:zinc ion binding"/>
    <property type="evidence" value="ECO:0007669"/>
    <property type="project" value="UniProtKB-KW"/>
</dbReference>
<sequence>ARMPRGHRRGNRPQKDDEHLEAAVERTQRTVMFSKTKMCKFFLLGACSKGVGCKFAHNKEDLSLLPDLSCTKLCKTLVSTGACDDPICKYAHNRDELRDLPNGD</sequence>
<reference evidence="7" key="1">
    <citation type="submission" date="2021-02" db="EMBL/GenBank/DDBJ databases">
        <authorList>
            <person name="Dougan E. K."/>
            <person name="Rhodes N."/>
            <person name="Thang M."/>
            <person name="Chan C."/>
        </authorList>
    </citation>
    <scope>NUCLEOTIDE SEQUENCE</scope>
</reference>
<dbReference type="OMA" id="FTRICKY"/>
<comment type="caution">
    <text evidence="7">The sequence shown here is derived from an EMBL/GenBank/DDBJ whole genome shotgun (WGS) entry which is preliminary data.</text>
</comment>
<dbReference type="SMART" id="SM00356">
    <property type="entry name" value="ZnF_C3H1"/>
    <property type="match status" value="2"/>
</dbReference>
<evidence type="ECO:0000256" key="2">
    <source>
        <dbReference type="ARBA" id="ARBA00022771"/>
    </source>
</evidence>
<feature type="non-terminal residue" evidence="7">
    <location>
        <position position="1"/>
    </location>
</feature>
<feature type="zinc finger region" description="C3H1-type" evidence="4">
    <location>
        <begin position="33"/>
        <end position="60"/>
    </location>
</feature>
<evidence type="ECO:0000313" key="7">
    <source>
        <dbReference type="EMBL" id="CAE8615436.1"/>
    </source>
</evidence>
<feature type="domain" description="C3H1-type" evidence="6">
    <location>
        <begin position="33"/>
        <end position="60"/>
    </location>
</feature>
<dbReference type="Gene3D" id="4.10.1000.10">
    <property type="entry name" value="Zinc finger, CCCH-type"/>
    <property type="match status" value="1"/>
</dbReference>
<evidence type="ECO:0000256" key="4">
    <source>
        <dbReference type="PROSITE-ProRule" id="PRU00723"/>
    </source>
</evidence>
<accession>A0A813FT18</accession>
<dbReference type="OrthoDB" id="415459at2759"/>
<gene>
    <name evidence="7" type="ORF">PGLA1383_LOCUS33152</name>
</gene>
<keyword evidence="8" id="KW-1185">Reference proteome</keyword>
<evidence type="ECO:0000256" key="1">
    <source>
        <dbReference type="ARBA" id="ARBA00022723"/>
    </source>
</evidence>
<evidence type="ECO:0000313" key="8">
    <source>
        <dbReference type="Proteomes" id="UP000654075"/>
    </source>
</evidence>
<keyword evidence="1 4" id="KW-0479">Metal-binding</keyword>
<dbReference type="Pfam" id="PF00642">
    <property type="entry name" value="zf-CCCH"/>
    <property type="match status" value="1"/>
</dbReference>
<dbReference type="SUPFAM" id="SSF90229">
    <property type="entry name" value="CCCH zinc finger"/>
    <property type="match status" value="1"/>
</dbReference>
<feature type="compositionally biased region" description="Basic residues" evidence="5">
    <location>
        <begin position="1"/>
        <end position="12"/>
    </location>
</feature>
<dbReference type="InterPro" id="IPR000571">
    <property type="entry name" value="Znf_CCCH"/>
</dbReference>
<organism evidence="7 8">
    <name type="scientific">Polarella glacialis</name>
    <name type="common">Dinoflagellate</name>
    <dbReference type="NCBI Taxonomy" id="89957"/>
    <lineage>
        <taxon>Eukaryota</taxon>
        <taxon>Sar</taxon>
        <taxon>Alveolata</taxon>
        <taxon>Dinophyceae</taxon>
        <taxon>Suessiales</taxon>
        <taxon>Suessiaceae</taxon>
        <taxon>Polarella</taxon>
    </lineage>
</organism>
<feature type="non-terminal residue" evidence="7">
    <location>
        <position position="104"/>
    </location>
</feature>
<evidence type="ECO:0000256" key="3">
    <source>
        <dbReference type="ARBA" id="ARBA00022833"/>
    </source>
</evidence>
<keyword evidence="3 4" id="KW-0862">Zinc</keyword>
<proteinExistence type="predicted"/>